<evidence type="ECO:0000259" key="6">
    <source>
        <dbReference type="Pfam" id="PF04084"/>
    </source>
</evidence>
<comment type="caution">
    <text evidence="8">The sequence shown here is derived from an EMBL/GenBank/DDBJ whole genome shotgun (WGS) entry which is preliminary data.</text>
</comment>
<dbReference type="GO" id="GO:0003688">
    <property type="term" value="F:DNA replication origin binding"/>
    <property type="evidence" value="ECO:0007669"/>
    <property type="project" value="UniProtKB-UniRule"/>
</dbReference>
<comment type="function">
    <text evidence="5">Component of the origin recognition complex (ORC) that binds origins of replication. DNA-binding is ATP-dependent. ORC is required to assemble the pre-replication complex necessary to initiate DNA replication.</text>
</comment>
<dbReference type="PANTHER" id="PTHR14052">
    <property type="entry name" value="ORIGIN RECOGNITION COMPLEX SUBUNIT 2"/>
    <property type="match status" value="1"/>
</dbReference>
<comment type="subcellular location">
    <subcellularLocation>
        <location evidence="1 5">Nucleus</location>
    </subcellularLocation>
</comment>
<dbReference type="InterPro" id="IPR056772">
    <property type="entry name" value="RecA-like_ORC2"/>
</dbReference>
<gene>
    <name evidence="8" type="ORF">PsYK624_079050</name>
</gene>
<evidence type="ECO:0000256" key="2">
    <source>
        <dbReference type="ARBA" id="ARBA00007421"/>
    </source>
</evidence>
<evidence type="ECO:0000256" key="3">
    <source>
        <dbReference type="ARBA" id="ARBA00022705"/>
    </source>
</evidence>
<feature type="domain" description="Origin recognition complex subunit 2 winged-helix" evidence="7">
    <location>
        <begin position="340"/>
        <end position="400"/>
    </location>
</feature>
<evidence type="ECO:0000313" key="8">
    <source>
        <dbReference type="EMBL" id="GJE91754.1"/>
    </source>
</evidence>
<dbReference type="GO" id="GO:0005664">
    <property type="term" value="C:nuclear origin of replication recognition complex"/>
    <property type="evidence" value="ECO:0007669"/>
    <property type="project" value="UniProtKB-UniRule"/>
</dbReference>
<organism evidence="8 9">
    <name type="scientific">Phanerochaete sordida</name>
    <dbReference type="NCBI Taxonomy" id="48140"/>
    <lineage>
        <taxon>Eukaryota</taxon>
        <taxon>Fungi</taxon>
        <taxon>Dikarya</taxon>
        <taxon>Basidiomycota</taxon>
        <taxon>Agaricomycotina</taxon>
        <taxon>Agaricomycetes</taxon>
        <taxon>Polyporales</taxon>
        <taxon>Phanerochaetaceae</taxon>
        <taxon>Phanerochaete</taxon>
    </lineage>
</organism>
<dbReference type="GO" id="GO:0006260">
    <property type="term" value="P:DNA replication"/>
    <property type="evidence" value="ECO:0007669"/>
    <property type="project" value="UniProtKB-UniRule"/>
</dbReference>
<dbReference type="AlphaFoldDB" id="A0A9P3GCB8"/>
<keyword evidence="3 5" id="KW-0235">DNA replication</keyword>
<comment type="similarity">
    <text evidence="2 5">Belongs to the ORC2 family.</text>
</comment>
<feature type="domain" description="Origin recognition complex subunit 2 RecA-like" evidence="6">
    <location>
        <begin position="85"/>
        <end position="256"/>
    </location>
</feature>
<evidence type="ECO:0000256" key="4">
    <source>
        <dbReference type="ARBA" id="ARBA00023242"/>
    </source>
</evidence>
<dbReference type="PANTHER" id="PTHR14052:SF0">
    <property type="entry name" value="ORIGIN RECOGNITION COMPLEX SUBUNIT 2"/>
    <property type="match status" value="1"/>
</dbReference>
<dbReference type="Proteomes" id="UP000703269">
    <property type="component" value="Unassembled WGS sequence"/>
</dbReference>
<dbReference type="Pfam" id="PF24882">
    <property type="entry name" value="WHD_ORC2"/>
    <property type="match status" value="1"/>
</dbReference>
<evidence type="ECO:0000256" key="5">
    <source>
        <dbReference type="RuleBase" id="RU368084"/>
    </source>
</evidence>
<reference evidence="8 9" key="1">
    <citation type="submission" date="2021-08" db="EMBL/GenBank/DDBJ databases">
        <title>Draft Genome Sequence of Phanerochaete sordida strain YK-624.</title>
        <authorList>
            <person name="Mori T."/>
            <person name="Dohra H."/>
            <person name="Suzuki T."/>
            <person name="Kawagishi H."/>
            <person name="Hirai H."/>
        </authorList>
    </citation>
    <scope>NUCLEOTIDE SEQUENCE [LARGE SCALE GENOMIC DNA]</scope>
    <source>
        <strain evidence="8 9">YK-624</strain>
    </source>
</reference>
<comment type="subunit">
    <text evidence="5">Component of the origin recognition complex (ORC).</text>
</comment>
<accession>A0A9P3GCB8</accession>
<name>A0A9P3GCB8_9APHY</name>
<dbReference type="OrthoDB" id="346673at2759"/>
<dbReference type="Pfam" id="PF04084">
    <property type="entry name" value="RecA-like_ORC2"/>
    <property type="match status" value="1"/>
</dbReference>
<proteinExistence type="inferred from homology"/>
<dbReference type="EMBL" id="BPQB01000023">
    <property type="protein sequence ID" value="GJE91754.1"/>
    <property type="molecule type" value="Genomic_DNA"/>
</dbReference>
<evidence type="ECO:0000256" key="1">
    <source>
        <dbReference type="ARBA" id="ARBA00004123"/>
    </source>
</evidence>
<evidence type="ECO:0000259" key="7">
    <source>
        <dbReference type="Pfam" id="PF24882"/>
    </source>
</evidence>
<keyword evidence="4 5" id="KW-0539">Nucleus</keyword>
<keyword evidence="9" id="KW-1185">Reference proteome</keyword>
<protein>
    <recommendedName>
        <fullName evidence="5">Origin recognition complex subunit 2</fullName>
    </recommendedName>
</protein>
<dbReference type="InterPro" id="IPR007220">
    <property type="entry name" value="ORC2"/>
</dbReference>
<evidence type="ECO:0000313" key="9">
    <source>
        <dbReference type="Proteomes" id="UP000703269"/>
    </source>
</evidence>
<dbReference type="InterPro" id="IPR056773">
    <property type="entry name" value="WHD_ORC2"/>
</dbReference>
<sequence length="414" mass="44980">MSSSEGSLSEGELSDDLGYGHNTFATTSFDQYFVRNYKSTRTSKNVFSDLLTPLTAEQYTSAVTKSTYKKDIEVPWLGPGRDLLLSRFLLQLEEGFNLLLYGAGSKREVLNALAKRIHKRRRSVLVVNAFHPGFTIKDLVASIESIPALQDSEAAQASGSGIEAQTRRIHRFFASSEQELYLTIHNIDAPALRKPQAQSCLSILAGNPRIHIAASVDNIAFPQLWSLTELFAHKSVHGPDDATAPARGYAWLFHDVTTLAPYDFETAHADRASIKGASPAAAARAQKDVPGTSAAGLVTEVAARHILVSVTQKAKKLFVLLGARQLENAAAVEAAGGASQDPQQVAFDYSMLFNAARENFVATNDTAMRALMAEFKDHGLMVSVTLSSGGEAIWIPLRKDALTKLVQEMAEQSK</sequence>